<reference evidence="1" key="1">
    <citation type="journal article" date="2023" name="PLoS Negl. Trop. Dis.">
        <title>A genome sequence for Biomphalaria pfeifferi, the major vector snail for the human-infecting parasite Schistosoma mansoni.</title>
        <authorList>
            <person name="Bu L."/>
            <person name="Lu L."/>
            <person name="Laidemitt M.R."/>
            <person name="Zhang S.M."/>
            <person name="Mutuku M."/>
            <person name="Mkoji G."/>
            <person name="Steinauer M."/>
            <person name="Loker E.S."/>
        </authorList>
    </citation>
    <scope>NUCLEOTIDE SEQUENCE</scope>
    <source>
        <strain evidence="1">KasaAsao</strain>
    </source>
</reference>
<proteinExistence type="predicted"/>
<evidence type="ECO:0000313" key="1">
    <source>
        <dbReference type="EMBL" id="KAK0044333.1"/>
    </source>
</evidence>
<reference evidence="1" key="2">
    <citation type="submission" date="2023-04" db="EMBL/GenBank/DDBJ databases">
        <authorList>
            <person name="Bu L."/>
            <person name="Lu L."/>
            <person name="Laidemitt M.R."/>
            <person name="Zhang S.M."/>
            <person name="Mutuku M."/>
            <person name="Mkoji G."/>
            <person name="Steinauer M."/>
            <person name="Loker E.S."/>
        </authorList>
    </citation>
    <scope>NUCLEOTIDE SEQUENCE</scope>
    <source>
        <strain evidence="1">KasaAsao</strain>
        <tissue evidence="1">Whole Snail</tissue>
    </source>
</reference>
<keyword evidence="2" id="KW-1185">Reference proteome</keyword>
<dbReference type="EMBL" id="JASAOG010000200">
    <property type="protein sequence ID" value="KAK0044333.1"/>
    <property type="molecule type" value="Genomic_DNA"/>
</dbReference>
<sequence length="119" mass="13569">MGKNNHDNVQVEIGVSEAEDVGSRNIRIIFPNQEEKRRNVFLLETPQNLIESYYGTGRDQCYSVLLCLPLENEVKVSMSADFSEYFDRIESIKIVPTVNAETNPPITDDLDSVIKYKNV</sequence>
<protein>
    <submittedName>
        <fullName evidence="1">Uncharacterized protein</fullName>
    </submittedName>
</protein>
<accession>A0AAD8AZ59</accession>
<name>A0AAD8AZ59_BIOPF</name>
<dbReference type="Proteomes" id="UP001233172">
    <property type="component" value="Unassembled WGS sequence"/>
</dbReference>
<dbReference type="AlphaFoldDB" id="A0AAD8AZ59"/>
<gene>
    <name evidence="1" type="ORF">Bpfe_026244</name>
</gene>
<comment type="caution">
    <text evidence="1">The sequence shown here is derived from an EMBL/GenBank/DDBJ whole genome shotgun (WGS) entry which is preliminary data.</text>
</comment>
<organism evidence="1 2">
    <name type="scientific">Biomphalaria pfeifferi</name>
    <name type="common">Bloodfluke planorb</name>
    <name type="synonym">Freshwater snail</name>
    <dbReference type="NCBI Taxonomy" id="112525"/>
    <lineage>
        <taxon>Eukaryota</taxon>
        <taxon>Metazoa</taxon>
        <taxon>Spiralia</taxon>
        <taxon>Lophotrochozoa</taxon>
        <taxon>Mollusca</taxon>
        <taxon>Gastropoda</taxon>
        <taxon>Heterobranchia</taxon>
        <taxon>Euthyneura</taxon>
        <taxon>Panpulmonata</taxon>
        <taxon>Hygrophila</taxon>
        <taxon>Lymnaeoidea</taxon>
        <taxon>Planorbidae</taxon>
        <taxon>Biomphalaria</taxon>
    </lineage>
</organism>
<evidence type="ECO:0000313" key="2">
    <source>
        <dbReference type="Proteomes" id="UP001233172"/>
    </source>
</evidence>